<evidence type="ECO:0000259" key="4">
    <source>
        <dbReference type="Pfam" id="PF04659"/>
    </source>
</evidence>
<dbReference type="PANTHER" id="PTHR40698">
    <property type="entry name" value="FLAGELLA-RELATED PROTEIN E-RELATED-RELATED"/>
    <property type="match status" value="1"/>
</dbReference>
<evidence type="ECO:0000313" key="8">
    <source>
        <dbReference type="Proteomes" id="UP000069906"/>
    </source>
</evidence>
<evidence type="ECO:0000313" key="7">
    <source>
        <dbReference type="Proteomes" id="UP000060390"/>
    </source>
</evidence>
<dbReference type="InterPro" id="IPR052494">
    <property type="entry name" value="Flagella_assembly_related"/>
</dbReference>
<evidence type="ECO:0000256" key="3">
    <source>
        <dbReference type="SAM" id="MobiDB-lite"/>
    </source>
</evidence>
<dbReference type="GO" id="GO:0097588">
    <property type="term" value="P:archaeal or bacterial-type flagellum-dependent cell motility"/>
    <property type="evidence" value="ECO:0007669"/>
    <property type="project" value="InterPro"/>
</dbReference>
<dbReference type="KEGG" id="hsf:HLASA_1338"/>
<evidence type="ECO:0000313" key="5">
    <source>
        <dbReference type="EMBL" id="AKH97837.1"/>
    </source>
</evidence>
<dbReference type="STRING" id="1604004.HLASA_1338"/>
<dbReference type="Proteomes" id="UP000069906">
    <property type="component" value="Chromosome"/>
</dbReference>
<dbReference type="EMBL" id="CP008874">
    <property type="protein sequence ID" value="AKH97837.1"/>
    <property type="molecule type" value="Genomic_DNA"/>
</dbReference>
<keyword evidence="5" id="KW-0966">Cell projection</keyword>
<evidence type="ECO:0000313" key="6">
    <source>
        <dbReference type="EMBL" id="ALG82231.1"/>
    </source>
</evidence>
<comment type="subcellular location">
    <subcellularLocation>
        <location evidence="1">Archaeal flagellum</location>
    </subcellularLocation>
</comment>
<sequence>MTINPRDMDPDDLRSAAREELGGQDVDELKSRIETETETSDDGRPVHSDEVKELLLIESGADPEDLARPYLTAIPEAYAGRLTLFEWLDFVLRRAGVSRTLEAIEYYENVGWISSDVGDGLRDHVRAFREVTHSGGTTDLTMADHVLSLVYIARLSSMT</sequence>
<evidence type="ECO:0000256" key="2">
    <source>
        <dbReference type="ARBA" id="ARBA00022440"/>
    </source>
</evidence>
<dbReference type="OrthoDB" id="121879at2157"/>
<organism evidence="5 8">
    <name type="scientific">Halanaeroarchaeum sulfurireducens</name>
    <dbReference type="NCBI Taxonomy" id="1604004"/>
    <lineage>
        <taxon>Archaea</taxon>
        <taxon>Methanobacteriati</taxon>
        <taxon>Methanobacteriota</taxon>
        <taxon>Stenosarchaea group</taxon>
        <taxon>Halobacteria</taxon>
        <taxon>Halobacteriales</taxon>
        <taxon>Halobacteriaceae</taxon>
        <taxon>Halanaeroarchaeum</taxon>
    </lineage>
</organism>
<dbReference type="AlphaFoldDB" id="A0A0F7PAS0"/>
<dbReference type="HOGENOM" id="CLU_1639918_0_0_2"/>
<dbReference type="PANTHER" id="PTHR40698:SF1">
    <property type="entry name" value="FLAGELLA-RELATED PROTEIN D-RELATED"/>
    <property type="match status" value="1"/>
</dbReference>
<feature type="region of interest" description="Disordered" evidence="3">
    <location>
        <begin position="1"/>
        <end position="48"/>
    </location>
</feature>
<dbReference type="Proteomes" id="UP000060390">
    <property type="component" value="Chromosome"/>
</dbReference>
<proteinExistence type="predicted"/>
<protein>
    <submittedName>
        <fullName evidence="5">Flagella-related protein D/E</fullName>
    </submittedName>
</protein>
<accession>A0A0F7PAS0</accession>
<reference evidence="5 8" key="1">
    <citation type="journal article" date="2015" name="ISME J.">
        <title>Elemental sulfur and acetate can support life of a novel strictly anaerobic haloarchaeon.</title>
        <authorList>
            <person name="Sorokin D.Y."/>
            <person name="Kublanov I.V."/>
            <person name="Gavrilov S.N."/>
            <person name="Rojo D."/>
            <person name="Roman P."/>
            <person name="Golyshin P.N."/>
            <person name="Slepak V.Z."/>
            <person name="Smedile F."/>
            <person name="Ferrer M."/>
            <person name="Messina E."/>
            <person name="La Cono V."/>
            <person name="Yakimov M.M."/>
        </authorList>
    </citation>
    <scope>NUCLEOTIDE SEQUENCE [LARGE SCALE GENOMIC DNA]</scope>
    <source>
        <strain evidence="5 8">HSR2</strain>
    </source>
</reference>
<dbReference type="EMBL" id="CP011564">
    <property type="protein sequence ID" value="ALG82231.1"/>
    <property type="molecule type" value="Genomic_DNA"/>
</dbReference>
<keyword evidence="2" id="KW-0974">Archaeal flagellum</keyword>
<dbReference type="InterPro" id="IPR006752">
    <property type="entry name" value="Arch_fla_DE"/>
</dbReference>
<keyword evidence="8" id="KW-1185">Reference proteome</keyword>
<dbReference type="KEGG" id="hsu:HLASF_1351"/>
<dbReference type="GO" id="GO:0097589">
    <property type="term" value="C:archaeal-type flagellum"/>
    <property type="evidence" value="ECO:0007669"/>
    <property type="project" value="UniProtKB-SubCell"/>
</dbReference>
<keyword evidence="5" id="KW-0969">Cilium</keyword>
<name>A0A0F7PAS0_9EURY</name>
<evidence type="ECO:0000256" key="1">
    <source>
        <dbReference type="ARBA" id="ARBA00004618"/>
    </source>
</evidence>
<gene>
    <name evidence="5" type="primary">flaDE</name>
    <name evidence="6" type="ORF">HLASA_1338</name>
    <name evidence="5" type="ORF">HLASF_1351</name>
</gene>
<keyword evidence="5" id="KW-0282">Flagellum</keyword>
<dbReference type="Pfam" id="PF04659">
    <property type="entry name" value="Arch_fla_DE"/>
    <property type="match status" value="1"/>
</dbReference>
<feature type="domain" description="Archaeal flagella protein FlaD/E" evidence="4">
    <location>
        <begin position="68"/>
        <end position="156"/>
    </location>
</feature>
<reference evidence="7" key="2">
    <citation type="submission" date="2015-05" db="EMBL/GenBank/DDBJ databases">
        <title>Complete genome sequence of Halanaeroarchaeum sulfurireducens type strain M27-SA2, a sulfate-reducer haloarchaeon from marine anoxic lake Medee.</title>
        <authorList>
            <person name="Messina E."/>
            <person name="Kublanov I.V."/>
            <person name="Toshchakov S."/>
            <person name="Arcadi E."/>
            <person name="La Spada G."/>
            <person name="La Cono V."/>
            <person name="Yakimov M.M."/>
        </authorList>
    </citation>
    <scope>NUCLEOTIDE SEQUENCE [LARGE SCALE GENOMIC DNA]</scope>
    <source>
        <strain evidence="7">M27-SA2</strain>
    </source>
</reference>
<reference evidence="6 7" key="3">
    <citation type="journal article" date="2016" name="Stand. Genomic Sci.">
        <title>Complete genome sequence of 'Halanaeroarchaeum sulfurireducens' M27-SA2, a sulfur-reducing and acetate-oxidizing haloarchaeon from the deep-sea hypersaline anoxic lake Medee.</title>
        <authorList>
            <person name="Messina E."/>
            <person name="Sorokin D.Y."/>
            <person name="Kublanov I.V."/>
            <person name="Toshchakov S."/>
            <person name="Lopatina A."/>
            <person name="Arcadi E."/>
            <person name="Smedile F."/>
            <person name="La Spada G."/>
            <person name="La Cono V."/>
            <person name="Yakimov M.M."/>
        </authorList>
    </citation>
    <scope>NUCLEOTIDE SEQUENCE [LARGE SCALE GENOMIC DNA]</scope>
    <source>
        <strain evidence="6 7">M27-SA2</strain>
    </source>
</reference>